<dbReference type="Pfam" id="PF02771">
    <property type="entry name" value="Acyl-CoA_dh_N"/>
    <property type="match status" value="1"/>
</dbReference>
<dbReference type="InterPro" id="IPR037069">
    <property type="entry name" value="AcylCoA_DH/ox_N_sf"/>
</dbReference>
<dbReference type="Gene3D" id="2.40.110.10">
    <property type="entry name" value="Butyryl-CoA Dehydrogenase, subunit A, domain 2"/>
    <property type="match status" value="1"/>
</dbReference>
<evidence type="ECO:0000256" key="1">
    <source>
        <dbReference type="ARBA" id="ARBA00001974"/>
    </source>
</evidence>
<evidence type="ECO:0000256" key="4">
    <source>
        <dbReference type="ARBA" id="ARBA00022827"/>
    </source>
</evidence>
<dbReference type="EMBL" id="BAABGT010000040">
    <property type="protein sequence ID" value="GAA4548689.1"/>
    <property type="molecule type" value="Genomic_DNA"/>
</dbReference>
<dbReference type="InterPro" id="IPR009075">
    <property type="entry name" value="AcylCo_DH/oxidase_C"/>
</dbReference>
<accession>A0ABP8RV09</accession>
<keyword evidence="5 6" id="KW-0560">Oxidoreductase</keyword>
<evidence type="ECO:0000313" key="10">
    <source>
        <dbReference type="EMBL" id="GAA4548689.1"/>
    </source>
</evidence>
<gene>
    <name evidence="10" type="ORF">GCM10023175_35560</name>
</gene>
<keyword evidence="4 6" id="KW-0274">FAD</keyword>
<organism evidence="10 11">
    <name type="scientific">Pseudonocardia xishanensis</name>
    <dbReference type="NCBI Taxonomy" id="630995"/>
    <lineage>
        <taxon>Bacteria</taxon>
        <taxon>Bacillati</taxon>
        <taxon>Actinomycetota</taxon>
        <taxon>Actinomycetes</taxon>
        <taxon>Pseudonocardiales</taxon>
        <taxon>Pseudonocardiaceae</taxon>
        <taxon>Pseudonocardia</taxon>
    </lineage>
</organism>
<evidence type="ECO:0000256" key="2">
    <source>
        <dbReference type="ARBA" id="ARBA00009347"/>
    </source>
</evidence>
<comment type="cofactor">
    <cofactor evidence="1 6">
        <name>FAD</name>
        <dbReference type="ChEBI" id="CHEBI:57692"/>
    </cofactor>
</comment>
<dbReference type="InterPro" id="IPR013786">
    <property type="entry name" value="AcylCoA_DH/ox_N"/>
</dbReference>
<dbReference type="RefSeq" id="WP_425569034.1">
    <property type="nucleotide sequence ID" value="NZ_BAABGT010000040.1"/>
</dbReference>
<dbReference type="PANTHER" id="PTHR43292:SF4">
    <property type="entry name" value="ACYL-COA DEHYDROGENASE FADE34"/>
    <property type="match status" value="1"/>
</dbReference>
<name>A0ABP8RV09_9PSEU</name>
<dbReference type="SUPFAM" id="SSF47203">
    <property type="entry name" value="Acyl-CoA dehydrogenase C-terminal domain-like"/>
    <property type="match status" value="1"/>
</dbReference>
<dbReference type="Gene3D" id="1.10.540.10">
    <property type="entry name" value="Acyl-CoA dehydrogenase/oxidase, N-terminal domain"/>
    <property type="match status" value="1"/>
</dbReference>
<dbReference type="InterPro" id="IPR052161">
    <property type="entry name" value="Mycobact_Acyl-CoA_DH"/>
</dbReference>
<evidence type="ECO:0000259" key="9">
    <source>
        <dbReference type="Pfam" id="PF02771"/>
    </source>
</evidence>
<sequence length="403" mass="44128">MPVDFTDSAGDAEYRARLRDFLRRHDHELEHSDSEYLSEPGVERIEELRRTQALLYDGGYVGVTWPREYGGQGEGAIRQAIVTEELARASIPGLVNHLGIGMCGPTIMAHGSEDQKQRYLRRLLRADDMWCQLFSEPGSGSDLAASRTKAVRQDDGTWRVDGQKVWTTFAQYAAYGILLARTDTDVPKHRGLTMFVIDMSTPGVTVRPLRQMNGASEFNEVFFDGVVISDAERLGEVGEGWRVALTTLMNERVAIGGAGNELGMRTDSLVARARERLPHFSTGEQVRLREQLGRVLVENLAIRYTGYRRLTALARGQTPGPEASAGKLSAVRAAIDGAELGVRLSGPDAAFARAADGDWRWHTTQASMPGLAIAGGTDEVLRNIIGERVLGLAPEPTPGKAAR</sequence>
<dbReference type="InterPro" id="IPR036250">
    <property type="entry name" value="AcylCo_DH-like_C"/>
</dbReference>
<dbReference type="PANTHER" id="PTHR43292">
    <property type="entry name" value="ACYL-COA DEHYDROGENASE"/>
    <property type="match status" value="1"/>
</dbReference>
<dbReference type="InterPro" id="IPR006091">
    <property type="entry name" value="Acyl-CoA_Oxase/DH_mid-dom"/>
</dbReference>
<feature type="domain" description="Acyl-CoA dehydrogenase/oxidase N-terminal" evidence="9">
    <location>
        <begin position="52"/>
        <end position="125"/>
    </location>
</feature>
<evidence type="ECO:0000313" key="11">
    <source>
        <dbReference type="Proteomes" id="UP001501598"/>
    </source>
</evidence>
<feature type="domain" description="Acyl-CoA dehydrogenase/oxidase C-terminal" evidence="7">
    <location>
        <begin position="238"/>
        <end position="390"/>
    </location>
</feature>
<protein>
    <submittedName>
        <fullName evidence="10">Acyl-CoA dehydrogenase family protein</fullName>
    </submittedName>
</protein>
<reference evidence="11" key="1">
    <citation type="journal article" date="2019" name="Int. J. Syst. Evol. Microbiol.">
        <title>The Global Catalogue of Microorganisms (GCM) 10K type strain sequencing project: providing services to taxonomists for standard genome sequencing and annotation.</title>
        <authorList>
            <consortium name="The Broad Institute Genomics Platform"/>
            <consortium name="The Broad Institute Genome Sequencing Center for Infectious Disease"/>
            <person name="Wu L."/>
            <person name="Ma J."/>
        </authorList>
    </citation>
    <scope>NUCLEOTIDE SEQUENCE [LARGE SCALE GENOMIC DNA]</scope>
    <source>
        <strain evidence="11">JCM 17906</strain>
    </source>
</reference>
<comment type="caution">
    <text evidence="10">The sequence shown here is derived from an EMBL/GenBank/DDBJ whole genome shotgun (WGS) entry which is preliminary data.</text>
</comment>
<comment type="similarity">
    <text evidence="2 6">Belongs to the acyl-CoA dehydrogenase family.</text>
</comment>
<dbReference type="InterPro" id="IPR046373">
    <property type="entry name" value="Acyl-CoA_Oxase/DH_mid-dom_sf"/>
</dbReference>
<dbReference type="Gene3D" id="1.20.140.10">
    <property type="entry name" value="Butyryl-CoA Dehydrogenase, subunit A, domain 3"/>
    <property type="match status" value="1"/>
</dbReference>
<proteinExistence type="inferred from homology"/>
<dbReference type="InterPro" id="IPR009100">
    <property type="entry name" value="AcylCoA_DH/oxidase_NM_dom_sf"/>
</dbReference>
<keyword evidence="3 6" id="KW-0285">Flavoprotein</keyword>
<evidence type="ECO:0000259" key="8">
    <source>
        <dbReference type="Pfam" id="PF02770"/>
    </source>
</evidence>
<keyword evidence="11" id="KW-1185">Reference proteome</keyword>
<evidence type="ECO:0000259" key="7">
    <source>
        <dbReference type="Pfam" id="PF00441"/>
    </source>
</evidence>
<feature type="domain" description="Acyl-CoA oxidase/dehydrogenase middle" evidence="8">
    <location>
        <begin position="131"/>
        <end position="226"/>
    </location>
</feature>
<evidence type="ECO:0000256" key="6">
    <source>
        <dbReference type="RuleBase" id="RU362125"/>
    </source>
</evidence>
<evidence type="ECO:0000256" key="3">
    <source>
        <dbReference type="ARBA" id="ARBA00022630"/>
    </source>
</evidence>
<evidence type="ECO:0000256" key="5">
    <source>
        <dbReference type="ARBA" id="ARBA00023002"/>
    </source>
</evidence>
<dbReference type="Pfam" id="PF00441">
    <property type="entry name" value="Acyl-CoA_dh_1"/>
    <property type="match status" value="1"/>
</dbReference>
<dbReference type="Pfam" id="PF02770">
    <property type="entry name" value="Acyl-CoA_dh_M"/>
    <property type="match status" value="1"/>
</dbReference>
<dbReference type="SUPFAM" id="SSF56645">
    <property type="entry name" value="Acyl-CoA dehydrogenase NM domain-like"/>
    <property type="match status" value="1"/>
</dbReference>
<dbReference type="Proteomes" id="UP001501598">
    <property type="component" value="Unassembled WGS sequence"/>
</dbReference>